<accession>A0AAQ0ISA1</accession>
<reference evidence="1 2" key="1">
    <citation type="journal article" date="2014" name="Genome Announc.">
        <title>Genome Sequence of Pseudomonas sp. Strain P482, a Tomato Rhizosphere Isolate with Broad-Spectrum Antimicrobial Activity.</title>
        <authorList>
            <person name="Krzyzanowska D.M."/>
            <person name="Ossowicki A."/>
            <person name="Jafra S."/>
        </authorList>
    </citation>
    <scope>NUCLEOTIDE SEQUENCE [LARGE SCALE GENOMIC DNA]</scope>
    <source>
        <strain evidence="1 2">P482</strain>
    </source>
</reference>
<protein>
    <submittedName>
        <fullName evidence="1">Uncharacterized protein</fullName>
    </submittedName>
</protein>
<evidence type="ECO:0000313" key="2">
    <source>
        <dbReference type="Proteomes" id="UP000027121"/>
    </source>
</evidence>
<keyword evidence="2" id="KW-1185">Reference proteome</keyword>
<reference evidence="1 2" key="2">
    <citation type="journal article" date="2016" name="Front. Microbiol.">
        <title>When Genome-Based Approach Meets the 'Old but Good': Revealing Genes Involved in the Antibacterial Activity of Pseudomonas sp. P482 against Soft Rot Pathogens.</title>
        <authorList>
            <person name="Krzyzanowska D.M."/>
            <person name="Ossowicki A."/>
            <person name="Rajewska M."/>
            <person name="Maciag T."/>
            <person name="Jablonska M."/>
            <person name="Obuchowski M."/>
            <person name="Heeb S."/>
            <person name="Jafra S."/>
        </authorList>
    </citation>
    <scope>NUCLEOTIDE SEQUENCE [LARGE SCALE GENOMIC DNA]</scope>
    <source>
        <strain evidence="1 2">P482</strain>
    </source>
</reference>
<gene>
    <name evidence="1" type="ORF">BV82_15910</name>
</gene>
<dbReference type="EMBL" id="CP071706">
    <property type="protein sequence ID" value="QWE81323.1"/>
    <property type="molecule type" value="Genomic_DNA"/>
</dbReference>
<evidence type="ECO:0000313" key="1">
    <source>
        <dbReference type="EMBL" id="QWE81323.1"/>
    </source>
</evidence>
<dbReference type="Proteomes" id="UP000027121">
    <property type="component" value="Chromosome"/>
</dbReference>
<dbReference type="GeneID" id="98283783"/>
<dbReference type="AlphaFoldDB" id="A0AAQ0ISA1"/>
<proteinExistence type="predicted"/>
<dbReference type="KEGG" id="pdw:BV82_15910"/>
<name>A0AAQ0ISA1_9PSED</name>
<dbReference type="RefSeq" id="WP_158467532.1">
    <property type="nucleotide sequence ID" value="NZ_CATKPL010000002.1"/>
</dbReference>
<organism evidence="1 2">
    <name type="scientific">Pseudomonas donghuensis</name>
    <dbReference type="NCBI Taxonomy" id="1163398"/>
    <lineage>
        <taxon>Bacteria</taxon>
        <taxon>Pseudomonadati</taxon>
        <taxon>Pseudomonadota</taxon>
        <taxon>Gammaproteobacteria</taxon>
        <taxon>Pseudomonadales</taxon>
        <taxon>Pseudomonadaceae</taxon>
        <taxon>Pseudomonas</taxon>
    </lineage>
</organism>
<sequence>MPRDVYAFTGGSLLGESPTVGGTVGLTGTDGNVHDLLRIPTLALANC</sequence>